<accession>A0A061S8T0</accession>
<dbReference type="Gene3D" id="3.40.50.1820">
    <property type="entry name" value="alpha/beta hydrolase"/>
    <property type="match status" value="1"/>
</dbReference>
<dbReference type="EMBL" id="GBEZ01006225">
    <property type="protein sequence ID" value="JAC79156.1"/>
    <property type="molecule type" value="Transcribed_RNA"/>
</dbReference>
<dbReference type="PANTHER" id="PTHR12482">
    <property type="entry name" value="LIPASE ROG1-RELATED-RELATED"/>
    <property type="match status" value="1"/>
</dbReference>
<dbReference type="InterPro" id="IPR007751">
    <property type="entry name" value="DUF676_lipase-like"/>
</dbReference>
<name>A0A061S8T0_9CHLO</name>
<evidence type="ECO:0000259" key="1">
    <source>
        <dbReference type="Pfam" id="PF05057"/>
    </source>
</evidence>
<sequence length="269" mass="29237">MTPIPRCQEARKTHLLVLQHGLWGTNQDWDRVISALNKKLDATVLVHATAINKRVRSKDGVDLCGKRLAQEIRMIASTREDLRELSLVGLSLGGLICRYTAAELLDADTGLMAGSLKPAHYISIASPHLGCSQFPGLINSAGFYSWEDMHHEMSAFARWGLLMHKALLTVAPRMPSWVLHPAAGPSCQQLFLKASGRPTPKPFPPLPQNTYVLTPSPTESPTHQRAGLFPISPSPILPAPSLILLLPSPLSRAGMEAFGRRPAALSSSP</sequence>
<dbReference type="AlphaFoldDB" id="A0A061S8T0"/>
<gene>
    <name evidence="2" type="ORF">TSPGSL018_13382</name>
</gene>
<reference evidence="2" key="1">
    <citation type="submission" date="2014-05" db="EMBL/GenBank/DDBJ databases">
        <title>The transcriptome of the halophilic microalga Tetraselmis sp. GSL018 isolated from the Great Salt Lake, Utah.</title>
        <authorList>
            <person name="Jinkerson R.E."/>
            <person name="D'Adamo S."/>
            <person name="Posewitz M.C."/>
        </authorList>
    </citation>
    <scope>NUCLEOTIDE SEQUENCE</scope>
    <source>
        <strain evidence="2">GSL018</strain>
    </source>
</reference>
<evidence type="ECO:0000313" key="2">
    <source>
        <dbReference type="EMBL" id="JAC79156.1"/>
    </source>
</evidence>
<dbReference type="SUPFAM" id="SSF53474">
    <property type="entry name" value="alpha/beta-Hydrolases"/>
    <property type="match status" value="1"/>
</dbReference>
<dbReference type="InterPro" id="IPR029058">
    <property type="entry name" value="AB_hydrolase_fold"/>
</dbReference>
<organism evidence="2">
    <name type="scientific">Tetraselmis sp. GSL018</name>
    <dbReference type="NCBI Taxonomy" id="582737"/>
    <lineage>
        <taxon>Eukaryota</taxon>
        <taxon>Viridiplantae</taxon>
        <taxon>Chlorophyta</taxon>
        <taxon>core chlorophytes</taxon>
        <taxon>Chlorodendrophyceae</taxon>
        <taxon>Chlorodendrales</taxon>
        <taxon>Chlorodendraceae</taxon>
        <taxon>Tetraselmis</taxon>
    </lineage>
</organism>
<dbReference type="PANTHER" id="PTHR12482:SF62">
    <property type="entry name" value="LIPASE ROG1-RELATED"/>
    <property type="match status" value="1"/>
</dbReference>
<proteinExistence type="predicted"/>
<feature type="domain" description="DUF676" evidence="1">
    <location>
        <begin position="11"/>
        <end position="132"/>
    </location>
</feature>
<protein>
    <recommendedName>
        <fullName evidence="1">DUF676 domain-containing protein</fullName>
    </recommendedName>
</protein>
<dbReference type="Pfam" id="PF05057">
    <property type="entry name" value="DUF676"/>
    <property type="match status" value="1"/>
</dbReference>
<dbReference type="InterPro" id="IPR044294">
    <property type="entry name" value="Lipase-like"/>
</dbReference>